<dbReference type="EMBL" id="BK015921">
    <property type="protein sequence ID" value="DAF85249.1"/>
    <property type="molecule type" value="Genomic_DNA"/>
</dbReference>
<organism evidence="1">
    <name type="scientific">Siphoviridae sp. ct7OC5</name>
    <dbReference type="NCBI Taxonomy" id="2825350"/>
    <lineage>
        <taxon>Viruses</taxon>
        <taxon>Duplodnaviria</taxon>
        <taxon>Heunggongvirae</taxon>
        <taxon>Uroviricota</taxon>
        <taxon>Caudoviricetes</taxon>
    </lineage>
</organism>
<protein>
    <submittedName>
        <fullName evidence="1">Uncharacterized protein</fullName>
    </submittedName>
</protein>
<evidence type="ECO:0000313" key="1">
    <source>
        <dbReference type="EMBL" id="DAF85249.1"/>
    </source>
</evidence>
<name>A0A8S5TSR6_9CAUD</name>
<accession>A0A8S5TSR6</accession>
<reference evidence="1" key="1">
    <citation type="journal article" date="2021" name="Proc. Natl. Acad. Sci. U.S.A.">
        <title>A Catalog of Tens of Thousands of Viruses from Human Metagenomes Reveals Hidden Associations with Chronic Diseases.</title>
        <authorList>
            <person name="Tisza M.J."/>
            <person name="Buck C.B."/>
        </authorList>
    </citation>
    <scope>NUCLEOTIDE SEQUENCE</scope>
    <source>
        <strain evidence="1">Ct7OC5</strain>
    </source>
</reference>
<proteinExistence type="predicted"/>
<sequence>MKSVTLNIYTYKELTAIFSDIDHPLHYELQQTLARAEDYLFEHLLKCYNEKSYYYDDSDGLSHLKDEYRKCYTVPRIEDEDELNEFIYNIIPVVAERYHIYFSSMGLPIEVDGSNYIPFWLIEAQEMNELICYYTNYTDTL</sequence>